<keyword evidence="1" id="KW-0472">Membrane</keyword>
<dbReference type="InParanoid" id="A0A2I2YWU5"/>
<feature type="transmembrane region" description="Helical" evidence="1">
    <location>
        <begin position="44"/>
        <end position="67"/>
    </location>
</feature>
<evidence type="ECO:0000313" key="2">
    <source>
        <dbReference type="Ensembl" id="ENSGGOP00000039416.1"/>
    </source>
</evidence>
<dbReference type="Ensembl" id="ENSGGOT00000049988.1">
    <property type="protein sequence ID" value="ENSGGOP00000039416.1"/>
    <property type="gene ID" value="ENSGGOG00000043300.1"/>
</dbReference>
<dbReference type="Proteomes" id="UP000001519">
    <property type="component" value="Chromosome 6"/>
</dbReference>
<keyword evidence="1" id="KW-1133">Transmembrane helix</keyword>
<reference evidence="2" key="4">
    <citation type="submission" date="2025-09" db="UniProtKB">
        <authorList>
            <consortium name="Ensembl"/>
        </authorList>
    </citation>
    <scope>IDENTIFICATION</scope>
</reference>
<reference evidence="3" key="1">
    <citation type="submission" date="2011-05" db="EMBL/GenBank/DDBJ databases">
        <title>Insights into the evolution of the great apes provided by the gorilla genome.</title>
        <authorList>
            <person name="Scally A."/>
        </authorList>
    </citation>
    <scope>NUCLEOTIDE SEQUENCE [LARGE SCALE GENOMIC DNA]</scope>
</reference>
<dbReference type="GeneTree" id="ENSGT00910000148752"/>
<name>A0A2I2YWU5_GORGO</name>
<reference evidence="2" key="3">
    <citation type="submission" date="2025-08" db="UniProtKB">
        <authorList>
            <consortium name="Ensembl"/>
        </authorList>
    </citation>
    <scope>IDENTIFICATION</scope>
</reference>
<evidence type="ECO:0000256" key="1">
    <source>
        <dbReference type="SAM" id="Phobius"/>
    </source>
</evidence>
<dbReference type="OMA" id="RQDFEWS"/>
<evidence type="ECO:0000313" key="3">
    <source>
        <dbReference type="Proteomes" id="UP000001519"/>
    </source>
</evidence>
<protein>
    <submittedName>
        <fullName evidence="2">Uncharacterized protein</fullName>
    </submittedName>
</protein>
<keyword evidence="1" id="KW-0812">Transmembrane</keyword>
<keyword evidence="3" id="KW-1185">Reference proteome</keyword>
<organism evidence="2 3">
    <name type="scientific">Gorilla gorilla gorilla</name>
    <name type="common">Western lowland gorilla</name>
    <dbReference type="NCBI Taxonomy" id="9595"/>
    <lineage>
        <taxon>Eukaryota</taxon>
        <taxon>Metazoa</taxon>
        <taxon>Chordata</taxon>
        <taxon>Craniata</taxon>
        <taxon>Vertebrata</taxon>
        <taxon>Euteleostomi</taxon>
        <taxon>Mammalia</taxon>
        <taxon>Eutheria</taxon>
        <taxon>Euarchontoglires</taxon>
        <taxon>Primates</taxon>
        <taxon>Haplorrhini</taxon>
        <taxon>Catarrhini</taxon>
        <taxon>Hominidae</taxon>
        <taxon>Gorilla</taxon>
    </lineage>
</organism>
<dbReference type="EMBL" id="CABD030044801">
    <property type="status" value="NOT_ANNOTATED_CDS"/>
    <property type="molecule type" value="Genomic_DNA"/>
</dbReference>
<dbReference type="AlphaFoldDB" id="A0A2I2YWU5"/>
<dbReference type="Bgee" id="ENSGGOG00000043300">
    <property type="expression patterns" value="Expressed in cerebellum and 4 other cell types or tissues"/>
</dbReference>
<accession>A0A2I2YWU5</accession>
<proteinExistence type="predicted"/>
<reference evidence="2 3" key="2">
    <citation type="journal article" date="2012" name="Nature">
        <title>Insights into hominid evolution from the gorilla genome sequence.</title>
        <authorList>
            <person name="Scally A."/>
            <person name="Dutheil J.Y."/>
            <person name="Hillier L.W."/>
            <person name="Jordan G.E."/>
            <person name="Goodhead I."/>
            <person name="Herrero J."/>
            <person name="Hobolth A."/>
            <person name="Lappalainen T."/>
            <person name="Mailund T."/>
            <person name="Marques-Bonet T."/>
            <person name="McCarthy S."/>
            <person name="Montgomery S.H."/>
            <person name="Schwalie P.C."/>
            <person name="Tang Y.A."/>
            <person name="Ward M.C."/>
            <person name="Xue Y."/>
            <person name="Yngvadottir B."/>
            <person name="Alkan C."/>
            <person name="Andersen L.N."/>
            <person name="Ayub Q."/>
            <person name="Ball E.V."/>
            <person name="Beal K."/>
            <person name="Bradley B.J."/>
            <person name="Chen Y."/>
            <person name="Clee C.M."/>
            <person name="Fitzgerald S."/>
            <person name="Graves T.A."/>
            <person name="Gu Y."/>
            <person name="Heath P."/>
            <person name="Heger A."/>
            <person name="Karakoc E."/>
            <person name="Kolb-Kokocinski A."/>
            <person name="Laird G.K."/>
            <person name="Lunter G."/>
            <person name="Meader S."/>
            <person name="Mort M."/>
            <person name="Mullikin J.C."/>
            <person name="Munch K."/>
            <person name="O'Connor T.D."/>
            <person name="Phillips A.D."/>
            <person name="Prado-Martinez J."/>
            <person name="Rogers A.S."/>
            <person name="Sajjadian S."/>
            <person name="Schmidt D."/>
            <person name="Shaw K."/>
            <person name="Simpson J.T."/>
            <person name="Stenson P.D."/>
            <person name="Turner D.J."/>
            <person name="Vigilant L."/>
            <person name="Vilella A.J."/>
            <person name="Whitener W."/>
            <person name="Zhu B."/>
            <person name="Cooper D.N."/>
            <person name="de Jong P."/>
            <person name="Dermitzakis E.T."/>
            <person name="Eichler E.E."/>
            <person name="Flicek P."/>
            <person name="Goldman N."/>
            <person name="Mundy N.I."/>
            <person name="Ning Z."/>
            <person name="Odom D.T."/>
            <person name="Ponting C.P."/>
            <person name="Quail M.A."/>
            <person name="Ryder O.A."/>
            <person name="Searle S.M."/>
            <person name="Warren W.C."/>
            <person name="Wilson R.K."/>
            <person name="Schierup M.H."/>
            <person name="Rogers J."/>
            <person name="Tyler-Smith C."/>
            <person name="Durbin R."/>
        </authorList>
    </citation>
    <scope>NUCLEOTIDE SEQUENCE [LARGE SCALE GENOMIC DNA]</scope>
</reference>
<sequence length="79" mass="8730">MVSNTCRRLHVGPSLISPRVGMPRGGLMFLPLTLLSSPRQDFEWSVWGILLAVALGTLATPFTLPCVVGQYLEWTQRCS</sequence>